<sequence>MASTDSIISISSIRKGSAHADASRRTVQATEKDNEWFIEIRDALNLDLESDYEMPVCIFLVPKPLVDVKPEAYRPQLIALGPYHHFQPELYEMEHYKLAAVKRAITPVFQLSEFENLIEEIVKQVPHICKCYRGLTAPNHDIISWIMAIDGLFLLDLLNTFINTGEISQQSTGKKQPEAYAILKDVLKLENQIPMFVLKVILERINYYFPGQLLYDMLKKFCDEVSPIKLEWSTTTRTLDKVLEHQHLLDLLYHSITFKKDNGETHPDGLTKEPPCLRPEDLPPNGEPITCAVLSDLLKMFSSLNLGNFTKKVLTLITKVLGLIHIPTMAFFKEKKVLIPSVSKLCRAGLNFCSTDGGTANVRFDADTKTFYLPIITLKHTSDVVMRNLVVYETMAKSKTKSLNFKRYTELMSAIVDTIEDVELLKKAGVLTTVPNKQKEEAEPLESDILSDAEIVEIFNEMTKTMESKDWVIDKAIGEANKCYNNTEKVKAYRLMKRYIYSSWKILTLFASLLLLLLTALQAVCDVYSCPSLFHTIKKT</sequence>
<dbReference type="InParanoid" id="A0A061F957"/>
<dbReference type="Gramene" id="EOY13880">
    <property type="protein sequence ID" value="EOY13880"/>
    <property type="gene ID" value="TCM_032578"/>
</dbReference>
<keyword evidence="3" id="KW-1185">Reference proteome</keyword>
<organism evidence="2 3">
    <name type="scientific">Theobroma cacao</name>
    <name type="common">Cacao</name>
    <name type="synonym">Cocoa</name>
    <dbReference type="NCBI Taxonomy" id="3641"/>
    <lineage>
        <taxon>Eukaryota</taxon>
        <taxon>Viridiplantae</taxon>
        <taxon>Streptophyta</taxon>
        <taxon>Embryophyta</taxon>
        <taxon>Tracheophyta</taxon>
        <taxon>Spermatophyta</taxon>
        <taxon>Magnoliopsida</taxon>
        <taxon>eudicotyledons</taxon>
        <taxon>Gunneridae</taxon>
        <taxon>Pentapetalae</taxon>
        <taxon>rosids</taxon>
        <taxon>malvids</taxon>
        <taxon>Malvales</taxon>
        <taxon>Malvaceae</taxon>
        <taxon>Byttnerioideae</taxon>
        <taxon>Theobroma</taxon>
    </lineage>
</organism>
<proteinExistence type="predicted"/>
<dbReference type="HOGENOM" id="CLU_020188_4_0_1"/>
<dbReference type="STRING" id="3641.A0A061F957"/>
<accession>A0A061F957</accession>
<evidence type="ECO:0000256" key="1">
    <source>
        <dbReference type="SAM" id="Phobius"/>
    </source>
</evidence>
<evidence type="ECO:0000313" key="2">
    <source>
        <dbReference type="EMBL" id="EOY13880.1"/>
    </source>
</evidence>
<gene>
    <name evidence="2" type="ORF">TCM_032578</name>
</gene>
<dbReference type="eggNOG" id="ENOG502QPIE">
    <property type="taxonomic scope" value="Eukaryota"/>
</dbReference>
<name>A0A061F957_THECC</name>
<feature type="transmembrane region" description="Helical" evidence="1">
    <location>
        <begin position="504"/>
        <end position="524"/>
    </location>
</feature>
<dbReference type="Pfam" id="PF03140">
    <property type="entry name" value="DUF247"/>
    <property type="match status" value="1"/>
</dbReference>
<keyword evidence="1" id="KW-0472">Membrane</keyword>
<reference evidence="2 3" key="1">
    <citation type="journal article" date="2013" name="Genome Biol.">
        <title>The genome sequence of the most widely cultivated cacao type and its use to identify candidate genes regulating pod color.</title>
        <authorList>
            <person name="Motamayor J.C."/>
            <person name="Mockaitis K."/>
            <person name="Schmutz J."/>
            <person name="Haiminen N."/>
            <person name="Iii D.L."/>
            <person name="Cornejo O."/>
            <person name="Findley S.D."/>
            <person name="Zheng P."/>
            <person name="Utro F."/>
            <person name="Royaert S."/>
            <person name="Saski C."/>
            <person name="Jenkins J."/>
            <person name="Podicheti R."/>
            <person name="Zhao M."/>
            <person name="Scheffler B.E."/>
            <person name="Stack J.C."/>
            <person name="Feltus F.A."/>
            <person name="Mustiga G.M."/>
            <person name="Amores F."/>
            <person name="Phillips W."/>
            <person name="Marelli J.P."/>
            <person name="May G.D."/>
            <person name="Shapiro H."/>
            <person name="Ma J."/>
            <person name="Bustamante C.D."/>
            <person name="Schnell R.J."/>
            <person name="Main D."/>
            <person name="Gilbert D."/>
            <person name="Parida L."/>
            <person name="Kuhn D.N."/>
        </authorList>
    </citation>
    <scope>NUCLEOTIDE SEQUENCE [LARGE SCALE GENOMIC DNA]</scope>
    <source>
        <strain evidence="3">cv. Matina 1-6</strain>
    </source>
</reference>
<dbReference type="AlphaFoldDB" id="A0A061F957"/>
<keyword evidence="1" id="KW-0812">Transmembrane</keyword>
<dbReference type="PANTHER" id="PTHR31549">
    <property type="entry name" value="PROTEIN, PUTATIVE (DUF247)-RELATED-RELATED"/>
    <property type="match status" value="1"/>
</dbReference>
<dbReference type="Proteomes" id="UP000026915">
    <property type="component" value="Chromosome 7"/>
</dbReference>
<dbReference type="OMA" id="VSKHHHV"/>
<dbReference type="PANTHER" id="PTHR31549:SF23">
    <property type="entry name" value="OS03G0591600 PROTEIN"/>
    <property type="match status" value="1"/>
</dbReference>
<keyword evidence="1" id="KW-1133">Transmembrane helix</keyword>
<dbReference type="InterPro" id="IPR004158">
    <property type="entry name" value="DUF247_pln"/>
</dbReference>
<evidence type="ECO:0000313" key="3">
    <source>
        <dbReference type="Proteomes" id="UP000026915"/>
    </source>
</evidence>
<protein>
    <submittedName>
        <fullName evidence="2">Uncharacterized protein</fullName>
    </submittedName>
</protein>
<dbReference type="EMBL" id="CM001885">
    <property type="protein sequence ID" value="EOY13880.1"/>
    <property type="molecule type" value="Genomic_DNA"/>
</dbReference>